<name>A0A5S3PL74_9RHOB</name>
<dbReference type="PRINTS" id="PR00359">
    <property type="entry name" value="BP450"/>
</dbReference>
<keyword evidence="2" id="KW-0560">Oxidoreductase</keyword>
<dbReference type="SUPFAM" id="SSF48264">
    <property type="entry name" value="Cytochrome P450"/>
    <property type="match status" value="1"/>
</dbReference>
<evidence type="ECO:0000256" key="2">
    <source>
        <dbReference type="RuleBase" id="RU000461"/>
    </source>
</evidence>
<sequence length="406" mass="44607">MPNDATPARIRDLPIIQPRVDQIDDHAFLAAQWARGPLARDSIGMVYSFPYGHWAVLFDDRYTRQIETEGIRLRGITEGPIFDFFANSLLTSNAERHRARRTPLARTFAFPMMKALRPAVAATAQALIEPRAASTHVDLLEEIAGPMPALIIARVLGVPETDVPRFTRLVYSAIRALAVRSDDVIREAEADMGMLTEYVSELLATRRANPLGDFLSEFLASVEEGALSENEIRITIVTLILGGSDTTRASMAMTLARLLQHPRQWALLKSDPDRWKGPAVQEGLRFDPVVGSLGRIAVTEFELAGTRIVPGTIFSPVVLTALRDPAVYADPERFDITREDHPRYSPGFGSGAHRCLGEALARIELEEALAAFARYWPDAQLSGPEPRMRGVSGTRGISGMSVSPAG</sequence>
<dbReference type="GO" id="GO:0020037">
    <property type="term" value="F:heme binding"/>
    <property type="evidence" value="ECO:0007669"/>
    <property type="project" value="InterPro"/>
</dbReference>
<dbReference type="InterPro" id="IPR036396">
    <property type="entry name" value="Cyt_P450_sf"/>
</dbReference>
<dbReference type="Gene3D" id="1.10.630.10">
    <property type="entry name" value="Cytochrome P450"/>
    <property type="match status" value="1"/>
</dbReference>
<dbReference type="InterPro" id="IPR002397">
    <property type="entry name" value="Cyt_P450_B"/>
</dbReference>
<dbReference type="Pfam" id="PF00067">
    <property type="entry name" value="p450"/>
    <property type="match status" value="2"/>
</dbReference>
<evidence type="ECO:0000256" key="3">
    <source>
        <dbReference type="SAM" id="MobiDB-lite"/>
    </source>
</evidence>
<comment type="caution">
    <text evidence="4">The sequence shown here is derived from an EMBL/GenBank/DDBJ whole genome shotgun (WGS) entry which is preliminary data.</text>
</comment>
<keyword evidence="2" id="KW-0503">Monooxygenase</keyword>
<dbReference type="InterPro" id="IPR001128">
    <property type="entry name" value="Cyt_P450"/>
</dbReference>
<comment type="similarity">
    <text evidence="1 2">Belongs to the cytochrome P450 family.</text>
</comment>
<keyword evidence="2" id="KW-0479">Metal-binding</keyword>
<dbReference type="GO" id="GO:0005506">
    <property type="term" value="F:iron ion binding"/>
    <property type="evidence" value="ECO:0007669"/>
    <property type="project" value="InterPro"/>
</dbReference>
<dbReference type="InterPro" id="IPR017972">
    <property type="entry name" value="Cyt_P450_CS"/>
</dbReference>
<gene>
    <name evidence="4" type="ORF">FDT80_06375</name>
</gene>
<dbReference type="EMBL" id="VANS01000001">
    <property type="protein sequence ID" value="TMM55184.1"/>
    <property type="molecule type" value="Genomic_DNA"/>
</dbReference>
<feature type="region of interest" description="Disordered" evidence="3">
    <location>
        <begin position="383"/>
        <end position="406"/>
    </location>
</feature>
<dbReference type="RefSeq" id="WP_138661353.1">
    <property type="nucleotide sequence ID" value="NZ_VANS01000001.1"/>
</dbReference>
<organism evidence="4 5">
    <name type="scientific">Sulfitobacter sabulilitoris</name>
    <dbReference type="NCBI Taxonomy" id="2562655"/>
    <lineage>
        <taxon>Bacteria</taxon>
        <taxon>Pseudomonadati</taxon>
        <taxon>Pseudomonadota</taxon>
        <taxon>Alphaproteobacteria</taxon>
        <taxon>Rhodobacterales</taxon>
        <taxon>Roseobacteraceae</taxon>
        <taxon>Sulfitobacter</taxon>
    </lineage>
</organism>
<protein>
    <submittedName>
        <fullName evidence="4">Cytochrome P450</fullName>
    </submittedName>
</protein>
<dbReference type="PANTHER" id="PTHR46696">
    <property type="entry name" value="P450, PUTATIVE (EUROFUNG)-RELATED"/>
    <property type="match status" value="1"/>
</dbReference>
<dbReference type="PANTHER" id="PTHR46696:SF1">
    <property type="entry name" value="CYTOCHROME P450 YJIB-RELATED"/>
    <property type="match status" value="1"/>
</dbReference>
<evidence type="ECO:0000256" key="1">
    <source>
        <dbReference type="ARBA" id="ARBA00010617"/>
    </source>
</evidence>
<dbReference type="AlphaFoldDB" id="A0A5S3PL74"/>
<proteinExistence type="inferred from homology"/>
<dbReference type="OrthoDB" id="9801155at2"/>
<keyword evidence="5" id="KW-1185">Reference proteome</keyword>
<dbReference type="GO" id="GO:0004497">
    <property type="term" value="F:monooxygenase activity"/>
    <property type="evidence" value="ECO:0007669"/>
    <property type="project" value="UniProtKB-KW"/>
</dbReference>
<dbReference type="PROSITE" id="PS00086">
    <property type="entry name" value="CYTOCHROME_P450"/>
    <property type="match status" value="1"/>
</dbReference>
<dbReference type="PRINTS" id="PR00385">
    <property type="entry name" value="P450"/>
</dbReference>
<keyword evidence="2" id="KW-0349">Heme</keyword>
<keyword evidence="2" id="KW-0408">Iron</keyword>
<reference evidence="4 5" key="1">
    <citation type="submission" date="2019-05" db="EMBL/GenBank/DDBJ databases">
        <title>Sulfitobacter sabulilitoris sp. nov., isolated from a marine sand.</title>
        <authorList>
            <person name="Yoon J.-H."/>
        </authorList>
    </citation>
    <scope>NUCLEOTIDE SEQUENCE [LARGE SCALE GENOMIC DNA]</scope>
    <source>
        <strain evidence="4 5">HSMS-29</strain>
    </source>
</reference>
<dbReference type="GO" id="GO:0016705">
    <property type="term" value="F:oxidoreductase activity, acting on paired donors, with incorporation or reduction of molecular oxygen"/>
    <property type="evidence" value="ECO:0007669"/>
    <property type="project" value="InterPro"/>
</dbReference>
<evidence type="ECO:0000313" key="5">
    <source>
        <dbReference type="Proteomes" id="UP000309550"/>
    </source>
</evidence>
<dbReference type="Proteomes" id="UP000309550">
    <property type="component" value="Unassembled WGS sequence"/>
</dbReference>
<evidence type="ECO:0000313" key="4">
    <source>
        <dbReference type="EMBL" id="TMM55184.1"/>
    </source>
</evidence>
<accession>A0A5S3PL74</accession>